<comment type="caution">
    <text evidence="2">The sequence shown here is derived from an EMBL/GenBank/DDBJ whole genome shotgun (WGS) entry which is preliminary data.</text>
</comment>
<sequence length="51" mass="5712">VEILDEEDELKEEESHEAFEGSGYADESYDESAGDSSIGYLEYDEDECAPD</sequence>
<feature type="non-terminal residue" evidence="2">
    <location>
        <position position="1"/>
    </location>
</feature>
<organism evidence="2 3">
    <name type="scientific">Taxus chinensis</name>
    <name type="common">Chinese yew</name>
    <name type="synonym">Taxus wallichiana var. chinensis</name>
    <dbReference type="NCBI Taxonomy" id="29808"/>
    <lineage>
        <taxon>Eukaryota</taxon>
        <taxon>Viridiplantae</taxon>
        <taxon>Streptophyta</taxon>
        <taxon>Embryophyta</taxon>
        <taxon>Tracheophyta</taxon>
        <taxon>Spermatophyta</taxon>
        <taxon>Pinopsida</taxon>
        <taxon>Pinidae</taxon>
        <taxon>Conifers II</taxon>
        <taxon>Cupressales</taxon>
        <taxon>Taxaceae</taxon>
        <taxon>Taxus</taxon>
    </lineage>
</organism>
<reference evidence="2 3" key="1">
    <citation type="journal article" date="2021" name="Nat. Plants">
        <title>The Taxus genome provides insights into paclitaxel biosynthesis.</title>
        <authorList>
            <person name="Xiong X."/>
            <person name="Gou J."/>
            <person name="Liao Q."/>
            <person name="Li Y."/>
            <person name="Zhou Q."/>
            <person name="Bi G."/>
            <person name="Li C."/>
            <person name="Du R."/>
            <person name="Wang X."/>
            <person name="Sun T."/>
            <person name="Guo L."/>
            <person name="Liang H."/>
            <person name="Lu P."/>
            <person name="Wu Y."/>
            <person name="Zhang Z."/>
            <person name="Ro D.K."/>
            <person name="Shang Y."/>
            <person name="Huang S."/>
            <person name="Yan J."/>
        </authorList>
    </citation>
    <scope>NUCLEOTIDE SEQUENCE [LARGE SCALE GENOMIC DNA]</scope>
    <source>
        <strain evidence="2">Ta-2019</strain>
    </source>
</reference>
<feature type="compositionally biased region" description="Acidic residues" evidence="1">
    <location>
        <begin position="42"/>
        <end position="51"/>
    </location>
</feature>
<evidence type="ECO:0000256" key="1">
    <source>
        <dbReference type="SAM" id="MobiDB-lite"/>
    </source>
</evidence>
<dbReference type="Proteomes" id="UP000824469">
    <property type="component" value="Unassembled WGS sequence"/>
</dbReference>
<feature type="region of interest" description="Disordered" evidence="1">
    <location>
        <begin position="1"/>
        <end position="51"/>
    </location>
</feature>
<name>A0AA38LGW4_TAXCH</name>
<gene>
    <name evidence="2" type="ORF">KI387_016619</name>
</gene>
<protein>
    <submittedName>
        <fullName evidence="2">Uncharacterized protein</fullName>
    </submittedName>
</protein>
<feature type="non-terminal residue" evidence="2">
    <location>
        <position position="51"/>
    </location>
</feature>
<evidence type="ECO:0000313" key="2">
    <source>
        <dbReference type="EMBL" id="KAH9321980.1"/>
    </source>
</evidence>
<keyword evidence="3" id="KW-1185">Reference proteome</keyword>
<dbReference type="AlphaFoldDB" id="A0AA38LGW4"/>
<evidence type="ECO:0000313" key="3">
    <source>
        <dbReference type="Proteomes" id="UP000824469"/>
    </source>
</evidence>
<proteinExistence type="predicted"/>
<feature type="compositionally biased region" description="Acidic residues" evidence="1">
    <location>
        <begin position="1"/>
        <end position="12"/>
    </location>
</feature>
<dbReference type="EMBL" id="JAHRHJ020000003">
    <property type="protein sequence ID" value="KAH9321980.1"/>
    <property type="molecule type" value="Genomic_DNA"/>
</dbReference>
<accession>A0AA38LGW4</accession>